<keyword evidence="2" id="KW-1185">Reference proteome</keyword>
<reference evidence="1 2" key="1">
    <citation type="journal article" date="2020" name="IScience">
        <title>Genome Sequencing of the Endangered Kingdonia uniflora (Circaeasteraceae, Ranunculales) Reveals Potential Mechanisms of Evolutionary Specialization.</title>
        <authorList>
            <person name="Sun Y."/>
            <person name="Deng T."/>
            <person name="Zhang A."/>
            <person name="Moore M.J."/>
            <person name="Landis J.B."/>
            <person name="Lin N."/>
            <person name="Zhang H."/>
            <person name="Zhang X."/>
            <person name="Huang J."/>
            <person name="Zhang X."/>
            <person name="Sun H."/>
            <person name="Wang H."/>
        </authorList>
    </citation>
    <scope>NUCLEOTIDE SEQUENCE [LARGE SCALE GENOMIC DNA]</scope>
    <source>
        <strain evidence="1">TB1705</strain>
        <tissue evidence="1">Leaf</tissue>
    </source>
</reference>
<dbReference type="EMBL" id="JACGCM010001872">
    <property type="protein sequence ID" value="KAF6147876.1"/>
    <property type="molecule type" value="Genomic_DNA"/>
</dbReference>
<proteinExistence type="predicted"/>
<name>A0A7J7LYZ9_9MAGN</name>
<protein>
    <submittedName>
        <fullName evidence="1">Uncharacterized protein</fullName>
    </submittedName>
</protein>
<evidence type="ECO:0000313" key="1">
    <source>
        <dbReference type="EMBL" id="KAF6147876.1"/>
    </source>
</evidence>
<sequence>MNLKICTRESHNINTRISTPSSLNTSSSNSSCGDEALLLGSRNLPPSTGTFRYNDEASSFIYQSLMFFAAVVQVFIEALPSDNAVDSLTSIANTHAQGDAGKLQGRKFATEPAVHAA</sequence>
<dbReference type="AlphaFoldDB" id="A0A7J7LYZ9"/>
<accession>A0A7J7LYZ9</accession>
<evidence type="ECO:0000313" key="2">
    <source>
        <dbReference type="Proteomes" id="UP000541444"/>
    </source>
</evidence>
<organism evidence="1 2">
    <name type="scientific">Kingdonia uniflora</name>
    <dbReference type="NCBI Taxonomy" id="39325"/>
    <lineage>
        <taxon>Eukaryota</taxon>
        <taxon>Viridiplantae</taxon>
        <taxon>Streptophyta</taxon>
        <taxon>Embryophyta</taxon>
        <taxon>Tracheophyta</taxon>
        <taxon>Spermatophyta</taxon>
        <taxon>Magnoliopsida</taxon>
        <taxon>Ranunculales</taxon>
        <taxon>Circaeasteraceae</taxon>
        <taxon>Kingdonia</taxon>
    </lineage>
</organism>
<comment type="caution">
    <text evidence="1">The sequence shown here is derived from an EMBL/GenBank/DDBJ whole genome shotgun (WGS) entry which is preliminary data.</text>
</comment>
<dbReference type="Proteomes" id="UP000541444">
    <property type="component" value="Unassembled WGS sequence"/>
</dbReference>
<gene>
    <name evidence="1" type="ORF">GIB67_014456</name>
</gene>